<dbReference type="InterPro" id="IPR007627">
    <property type="entry name" value="RNA_pol_sigma70_r2"/>
</dbReference>
<evidence type="ECO:0000259" key="7">
    <source>
        <dbReference type="Pfam" id="PF04542"/>
    </source>
</evidence>
<protein>
    <recommendedName>
        <fullName evidence="6">RNA polymerase sigma factor</fullName>
    </recommendedName>
</protein>
<feature type="domain" description="RNA polymerase sigma-70 region 2" evidence="7">
    <location>
        <begin position="27"/>
        <end position="94"/>
    </location>
</feature>
<dbReference type="Gene3D" id="1.10.10.10">
    <property type="entry name" value="Winged helix-like DNA-binding domain superfamily/Winged helix DNA-binding domain"/>
    <property type="match status" value="1"/>
</dbReference>
<proteinExistence type="inferred from homology"/>
<keyword evidence="2 6" id="KW-0805">Transcription regulation</keyword>
<name>A0A4R3Z0E9_9GAMM</name>
<dbReference type="InterPro" id="IPR039425">
    <property type="entry name" value="RNA_pol_sigma-70-like"/>
</dbReference>
<dbReference type="InterPro" id="IPR013324">
    <property type="entry name" value="RNA_pol_sigma_r3/r4-like"/>
</dbReference>
<evidence type="ECO:0000256" key="2">
    <source>
        <dbReference type="ARBA" id="ARBA00023015"/>
    </source>
</evidence>
<dbReference type="SUPFAM" id="SSF88946">
    <property type="entry name" value="Sigma2 domain of RNA polymerase sigma factors"/>
    <property type="match status" value="1"/>
</dbReference>
<dbReference type="PANTHER" id="PTHR43133:SF51">
    <property type="entry name" value="RNA POLYMERASE SIGMA FACTOR"/>
    <property type="match status" value="1"/>
</dbReference>
<dbReference type="InterPro" id="IPR013325">
    <property type="entry name" value="RNA_pol_sigma_r2"/>
</dbReference>
<evidence type="ECO:0000256" key="1">
    <source>
        <dbReference type="ARBA" id="ARBA00010641"/>
    </source>
</evidence>
<evidence type="ECO:0000256" key="5">
    <source>
        <dbReference type="ARBA" id="ARBA00023163"/>
    </source>
</evidence>
<sequence>MPVDPLDDRALVARVRFASDQHAFATLVRKHQGPLRAWLRRLLSGDEATADDLAQETFLLAYRKLDSYRGEASFSTWLHSIAYRQFLMQRRKNGPATMAFAEPFELIEAPVRENLAAVNDVRRALAELSADEYSAIEQCYYFERSHSEAAEVLESAVGTIKSRVLRAKAKLRQSLAAWATEDTP</sequence>
<evidence type="ECO:0000313" key="10">
    <source>
        <dbReference type="Proteomes" id="UP000295645"/>
    </source>
</evidence>
<organism evidence="9 10">
    <name type="scientific">Luteibacter rhizovicinus</name>
    <dbReference type="NCBI Taxonomy" id="242606"/>
    <lineage>
        <taxon>Bacteria</taxon>
        <taxon>Pseudomonadati</taxon>
        <taxon>Pseudomonadota</taxon>
        <taxon>Gammaproteobacteria</taxon>
        <taxon>Lysobacterales</taxon>
        <taxon>Rhodanobacteraceae</taxon>
        <taxon>Luteibacter</taxon>
    </lineage>
</organism>
<dbReference type="InterPro" id="IPR013249">
    <property type="entry name" value="RNA_pol_sigma70_r4_t2"/>
</dbReference>
<dbReference type="InterPro" id="IPR036388">
    <property type="entry name" value="WH-like_DNA-bd_sf"/>
</dbReference>
<dbReference type="PANTHER" id="PTHR43133">
    <property type="entry name" value="RNA POLYMERASE ECF-TYPE SIGMA FACTO"/>
    <property type="match status" value="1"/>
</dbReference>
<dbReference type="InterPro" id="IPR014284">
    <property type="entry name" value="RNA_pol_sigma-70_dom"/>
</dbReference>
<dbReference type="GO" id="GO:0006352">
    <property type="term" value="P:DNA-templated transcription initiation"/>
    <property type="evidence" value="ECO:0007669"/>
    <property type="project" value="InterPro"/>
</dbReference>
<keyword evidence="4 6" id="KW-0238">DNA-binding</keyword>
<dbReference type="GO" id="GO:0003677">
    <property type="term" value="F:DNA binding"/>
    <property type="evidence" value="ECO:0007669"/>
    <property type="project" value="UniProtKB-KW"/>
</dbReference>
<dbReference type="SUPFAM" id="SSF88659">
    <property type="entry name" value="Sigma3 and sigma4 domains of RNA polymerase sigma factors"/>
    <property type="match status" value="1"/>
</dbReference>
<evidence type="ECO:0000256" key="6">
    <source>
        <dbReference type="RuleBase" id="RU000716"/>
    </source>
</evidence>
<dbReference type="EMBL" id="SMCS01000001">
    <property type="protein sequence ID" value="TCV97678.1"/>
    <property type="molecule type" value="Genomic_DNA"/>
</dbReference>
<evidence type="ECO:0000256" key="3">
    <source>
        <dbReference type="ARBA" id="ARBA00023082"/>
    </source>
</evidence>
<keyword evidence="3 6" id="KW-0731">Sigma factor</keyword>
<dbReference type="RefSeq" id="WP_132141720.1">
    <property type="nucleotide sequence ID" value="NZ_SMCS01000001.1"/>
</dbReference>
<dbReference type="GO" id="GO:0016987">
    <property type="term" value="F:sigma factor activity"/>
    <property type="evidence" value="ECO:0007669"/>
    <property type="project" value="UniProtKB-KW"/>
</dbReference>
<keyword evidence="10" id="KW-1185">Reference proteome</keyword>
<dbReference type="Pfam" id="PF08281">
    <property type="entry name" value="Sigma70_r4_2"/>
    <property type="match status" value="1"/>
</dbReference>
<reference evidence="9 10" key="1">
    <citation type="submission" date="2019-03" db="EMBL/GenBank/DDBJ databases">
        <title>Above-ground endophytic microbial communities from plants in different locations in the United States.</title>
        <authorList>
            <person name="Frank C."/>
        </authorList>
    </citation>
    <scope>NUCLEOTIDE SEQUENCE [LARGE SCALE GENOMIC DNA]</scope>
    <source>
        <strain evidence="9 10">LP_13_YM</strain>
    </source>
</reference>
<evidence type="ECO:0000259" key="8">
    <source>
        <dbReference type="Pfam" id="PF08281"/>
    </source>
</evidence>
<dbReference type="OrthoDB" id="9780326at2"/>
<feature type="domain" description="RNA polymerase sigma factor 70 region 4 type 2" evidence="8">
    <location>
        <begin position="120"/>
        <end position="171"/>
    </location>
</feature>
<dbReference type="NCBIfam" id="TIGR02937">
    <property type="entry name" value="sigma70-ECF"/>
    <property type="match status" value="1"/>
</dbReference>
<dbReference type="Pfam" id="PF04542">
    <property type="entry name" value="Sigma70_r2"/>
    <property type="match status" value="1"/>
</dbReference>
<accession>A0A4R3Z0E9</accession>
<gene>
    <name evidence="9" type="ORF">EC912_101695</name>
</gene>
<keyword evidence="5 6" id="KW-0804">Transcription</keyword>
<comment type="caution">
    <text evidence="9">The sequence shown here is derived from an EMBL/GenBank/DDBJ whole genome shotgun (WGS) entry which is preliminary data.</text>
</comment>
<dbReference type="AlphaFoldDB" id="A0A4R3Z0E9"/>
<evidence type="ECO:0000256" key="4">
    <source>
        <dbReference type="ARBA" id="ARBA00023125"/>
    </source>
</evidence>
<dbReference type="PROSITE" id="PS01063">
    <property type="entry name" value="SIGMA70_ECF"/>
    <property type="match status" value="1"/>
</dbReference>
<evidence type="ECO:0000313" key="9">
    <source>
        <dbReference type="EMBL" id="TCV97678.1"/>
    </source>
</evidence>
<dbReference type="InterPro" id="IPR000838">
    <property type="entry name" value="RNA_pol_sigma70_ECF_CS"/>
</dbReference>
<dbReference type="Gene3D" id="1.10.1740.10">
    <property type="match status" value="1"/>
</dbReference>
<dbReference type="Proteomes" id="UP000295645">
    <property type="component" value="Unassembled WGS sequence"/>
</dbReference>
<comment type="similarity">
    <text evidence="1 6">Belongs to the sigma-70 factor family. ECF subfamily.</text>
</comment>